<protein>
    <submittedName>
        <fullName evidence="3">Uncharacterized protein LOC127750599</fullName>
    </submittedName>
</protein>
<keyword evidence="2" id="KW-1185">Reference proteome</keyword>
<feature type="compositionally biased region" description="Basic residues" evidence="1">
    <location>
        <begin position="1"/>
        <end position="11"/>
    </location>
</feature>
<name>A0A9C6X3V8_FRAOC</name>
<evidence type="ECO:0000313" key="2">
    <source>
        <dbReference type="Proteomes" id="UP000504606"/>
    </source>
</evidence>
<proteinExistence type="predicted"/>
<gene>
    <name evidence="3" type="primary">LOC127750599</name>
</gene>
<evidence type="ECO:0000256" key="1">
    <source>
        <dbReference type="SAM" id="MobiDB-lite"/>
    </source>
</evidence>
<dbReference type="PANTHER" id="PTHR31511:SF12">
    <property type="entry name" value="RHO TERMINATION FACTOR N-TERMINAL DOMAIN-CONTAINING PROTEIN"/>
    <property type="match status" value="1"/>
</dbReference>
<organism evidence="2 3">
    <name type="scientific">Frankliniella occidentalis</name>
    <name type="common">Western flower thrips</name>
    <name type="synonym">Euthrips occidentalis</name>
    <dbReference type="NCBI Taxonomy" id="133901"/>
    <lineage>
        <taxon>Eukaryota</taxon>
        <taxon>Metazoa</taxon>
        <taxon>Ecdysozoa</taxon>
        <taxon>Arthropoda</taxon>
        <taxon>Hexapoda</taxon>
        <taxon>Insecta</taxon>
        <taxon>Pterygota</taxon>
        <taxon>Neoptera</taxon>
        <taxon>Paraneoptera</taxon>
        <taxon>Thysanoptera</taxon>
        <taxon>Terebrantia</taxon>
        <taxon>Thripoidea</taxon>
        <taxon>Thripidae</taxon>
        <taxon>Frankliniella</taxon>
    </lineage>
</organism>
<dbReference type="AlphaFoldDB" id="A0A9C6X3V8"/>
<reference evidence="3" key="1">
    <citation type="submission" date="2025-08" db="UniProtKB">
        <authorList>
            <consortium name="RefSeq"/>
        </authorList>
    </citation>
    <scope>IDENTIFICATION</scope>
    <source>
        <tissue evidence="3">Whole organism</tissue>
    </source>
</reference>
<dbReference type="KEGG" id="foc:127750599"/>
<dbReference type="GeneID" id="127750599"/>
<feature type="region of interest" description="Disordered" evidence="1">
    <location>
        <begin position="1"/>
        <end position="25"/>
    </location>
</feature>
<accession>A0A9C6X3V8</accession>
<dbReference type="RefSeq" id="XP_052128658.1">
    <property type="nucleotide sequence ID" value="XM_052272698.1"/>
</dbReference>
<dbReference type="Proteomes" id="UP000504606">
    <property type="component" value="Unplaced"/>
</dbReference>
<dbReference type="PANTHER" id="PTHR31511">
    <property type="entry name" value="PROTEIN CBG23764"/>
    <property type="match status" value="1"/>
</dbReference>
<evidence type="ECO:0000313" key="3">
    <source>
        <dbReference type="RefSeq" id="XP_052128658.1"/>
    </source>
</evidence>
<sequence length="314" mass="36212">MVHCGRRRHPVQRGGAAAAGGTPEENEWETEFALDGVANIHRLTMRQDDQIHDLNIALIANKERIIARVRQQLLKLKGLKFWLTVRVGASRETKDGIEEDEKFLRSQNHIVLPAHTCEAEVEKCILEIIDASDNLKLQGSSWQITEVFFIEVSMAKYSPMRGSSYIRLPPVLANARMGIINIQNKNDNECFRWCCLAAKYPCDRPHPERVTHYEDYYDTLNFGRMESADFKIDNIARFEKINPEFSFSVVTCNRDKVFHPLYASYEKSEIHVCLLYFSDTKGLKYHYALVTDMDQMLYSAVPVLALRMRETSTE</sequence>
<dbReference type="OrthoDB" id="2419425at2759"/>